<accession>A0A948RY18</accession>
<evidence type="ECO:0000313" key="2">
    <source>
        <dbReference type="EMBL" id="MBU2691663.1"/>
    </source>
</evidence>
<dbReference type="Proteomes" id="UP000777784">
    <property type="component" value="Unassembled WGS sequence"/>
</dbReference>
<evidence type="ECO:0000313" key="3">
    <source>
        <dbReference type="Proteomes" id="UP000777784"/>
    </source>
</evidence>
<dbReference type="AlphaFoldDB" id="A0A948RY18"/>
<sequence>MWAQISWSFWGLWQAIRSLGRKRLWIPYALLFVVQFFFLLALTNFYRWPFSSVLSPLLRSELGEGAMHYPYNFLALPFEWSRLAVVTDLLFAGLVMGWTYHLVIRSEGITRTLTRSVFKSWWAFILTRLPIQLGLVFVLILLPQMVMGDGGLGGNRLRLFRLGLLFVSITLEAIYLFIPLILLREGAVRAFREGISFSVRHPIISFLLVAIPAMLHLPLLWILGRSQLLIDRMAPEAVGWVVALNILLASFTGYLVVVAAGKIHTAIQGSARGVRE</sequence>
<protein>
    <submittedName>
        <fullName evidence="2">Uncharacterized protein</fullName>
    </submittedName>
</protein>
<evidence type="ECO:0000256" key="1">
    <source>
        <dbReference type="SAM" id="Phobius"/>
    </source>
</evidence>
<keyword evidence="1" id="KW-0812">Transmembrane</keyword>
<gene>
    <name evidence="2" type="ORF">KJ970_12120</name>
</gene>
<keyword evidence="1" id="KW-0472">Membrane</keyword>
<name>A0A948RY18_UNCEI</name>
<reference evidence="2" key="1">
    <citation type="submission" date="2021-05" db="EMBL/GenBank/DDBJ databases">
        <title>Energy efficiency and biological interactions define the core microbiome of deep oligotrophic groundwater.</title>
        <authorList>
            <person name="Mehrshad M."/>
            <person name="Lopez-Fernandez M."/>
            <person name="Bell E."/>
            <person name="Bernier-Latmani R."/>
            <person name="Bertilsson S."/>
            <person name="Dopson M."/>
        </authorList>
    </citation>
    <scope>NUCLEOTIDE SEQUENCE</scope>
    <source>
        <strain evidence="2">Modern_marine.mb.64</strain>
    </source>
</reference>
<feature type="transmembrane region" description="Helical" evidence="1">
    <location>
        <begin position="162"/>
        <end position="183"/>
    </location>
</feature>
<feature type="transmembrane region" description="Helical" evidence="1">
    <location>
        <begin position="80"/>
        <end position="100"/>
    </location>
</feature>
<feature type="transmembrane region" description="Helical" evidence="1">
    <location>
        <begin position="203"/>
        <end position="223"/>
    </location>
</feature>
<keyword evidence="1" id="KW-1133">Transmembrane helix</keyword>
<dbReference type="EMBL" id="JAHJDP010000072">
    <property type="protein sequence ID" value="MBU2691663.1"/>
    <property type="molecule type" value="Genomic_DNA"/>
</dbReference>
<feature type="transmembrane region" description="Helical" evidence="1">
    <location>
        <begin position="238"/>
        <end position="260"/>
    </location>
</feature>
<proteinExistence type="predicted"/>
<comment type="caution">
    <text evidence="2">The sequence shown here is derived from an EMBL/GenBank/DDBJ whole genome shotgun (WGS) entry which is preliminary data.</text>
</comment>
<organism evidence="2 3">
    <name type="scientific">Eiseniibacteriota bacterium</name>
    <dbReference type="NCBI Taxonomy" id="2212470"/>
    <lineage>
        <taxon>Bacteria</taxon>
        <taxon>Candidatus Eiseniibacteriota</taxon>
    </lineage>
</organism>
<feature type="transmembrane region" description="Helical" evidence="1">
    <location>
        <begin position="121"/>
        <end position="142"/>
    </location>
</feature>
<feature type="transmembrane region" description="Helical" evidence="1">
    <location>
        <begin position="25"/>
        <end position="46"/>
    </location>
</feature>